<protein>
    <submittedName>
        <fullName evidence="1">Uncharacterized protein</fullName>
    </submittedName>
</protein>
<evidence type="ECO:0000313" key="2">
    <source>
        <dbReference type="Proteomes" id="UP001148662"/>
    </source>
</evidence>
<gene>
    <name evidence="1" type="ORF">NM688_g951</name>
</gene>
<accession>A0ACC1TD36</accession>
<keyword evidence="2" id="KW-1185">Reference proteome</keyword>
<comment type="caution">
    <text evidence="1">The sequence shown here is derived from an EMBL/GenBank/DDBJ whole genome shotgun (WGS) entry which is preliminary data.</text>
</comment>
<sequence>MPSSDGLSMMVADVALIIVESVLYGIYLVLFLPSLNFLVRRYREKGTKASLLLLVVSLVLLVLLTVHWSLDVAHACRCLFKATADETAACFVNLTDGLYLASSWVYITVTVIGDSFMVYRLYVVWGRGYWIILFPALIVIGVTGDSITIVVDLGASHANTPIWESAGNTVTAMFVLLLVDNLYCTALIAYKLWRSNLNLTSVGIPAKTTMKVAHVVVQSAALYSTCLALTLGFYLATSNAQFVLIAINTQVVGIVFCLIMLPGALNSTGTPNVTAERGSASNSMPLRRMAIRITTETHQDAEMGSMDPKAPPLELDVKHDTEVQYTRTSVSSGN</sequence>
<dbReference type="Proteomes" id="UP001148662">
    <property type="component" value="Unassembled WGS sequence"/>
</dbReference>
<name>A0ACC1TD36_9APHY</name>
<dbReference type="EMBL" id="JANHOG010000091">
    <property type="protein sequence ID" value="KAJ3558402.1"/>
    <property type="molecule type" value="Genomic_DNA"/>
</dbReference>
<reference evidence="1" key="1">
    <citation type="submission" date="2022-07" db="EMBL/GenBank/DDBJ databases">
        <title>Genome Sequence of Phlebia brevispora.</title>
        <authorList>
            <person name="Buettner E."/>
        </authorList>
    </citation>
    <scope>NUCLEOTIDE SEQUENCE</scope>
    <source>
        <strain evidence="1">MPL23</strain>
    </source>
</reference>
<evidence type="ECO:0000313" key="1">
    <source>
        <dbReference type="EMBL" id="KAJ3558402.1"/>
    </source>
</evidence>
<proteinExistence type="predicted"/>
<organism evidence="1 2">
    <name type="scientific">Phlebia brevispora</name>
    <dbReference type="NCBI Taxonomy" id="194682"/>
    <lineage>
        <taxon>Eukaryota</taxon>
        <taxon>Fungi</taxon>
        <taxon>Dikarya</taxon>
        <taxon>Basidiomycota</taxon>
        <taxon>Agaricomycotina</taxon>
        <taxon>Agaricomycetes</taxon>
        <taxon>Polyporales</taxon>
        <taxon>Meruliaceae</taxon>
        <taxon>Phlebia</taxon>
    </lineage>
</organism>